<gene>
    <name evidence="5" type="ORF">P5G50_06130</name>
</gene>
<dbReference type="PANTHER" id="PTHR43537:SF5">
    <property type="entry name" value="UXU OPERON TRANSCRIPTIONAL REGULATOR"/>
    <property type="match status" value="1"/>
</dbReference>
<keyword evidence="1" id="KW-0805">Transcription regulation</keyword>
<comment type="caution">
    <text evidence="5">The sequence shown here is derived from an EMBL/GenBank/DDBJ whole genome shotgun (WGS) entry which is preliminary data.</text>
</comment>
<keyword evidence="2" id="KW-0238">DNA-binding</keyword>
<organism evidence="5 6">
    <name type="scientific">Leifsonia williamsii</name>
    <dbReference type="NCBI Taxonomy" id="3035919"/>
    <lineage>
        <taxon>Bacteria</taxon>
        <taxon>Bacillati</taxon>
        <taxon>Actinomycetota</taxon>
        <taxon>Actinomycetes</taxon>
        <taxon>Micrococcales</taxon>
        <taxon>Microbacteriaceae</taxon>
        <taxon>Leifsonia</taxon>
    </lineage>
</organism>
<accession>A0ABT8K9G0</accession>
<dbReference type="SMART" id="SM00345">
    <property type="entry name" value="HTH_GNTR"/>
    <property type="match status" value="1"/>
</dbReference>
<dbReference type="CDD" id="cd07377">
    <property type="entry name" value="WHTH_GntR"/>
    <property type="match status" value="1"/>
</dbReference>
<evidence type="ECO:0000256" key="3">
    <source>
        <dbReference type="ARBA" id="ARBA00023163"/>
    </source>
</evidence>
<dbReference type="PANTHER" id="PTHR43537">
    <property type="entry name" value="TRANSCRIPTIONAL REGULATOR, GNTR FAMILY"/>
    <property type="match status" value="1"/>
</dbReference>
<name>A0ABT8K9G0_9MICO</name>
<dbReference type="InterPro" id="IPR000524">
    <property type="entry name" value="Tscrpt_reg_HTH_GntR"/>
</dbReference>
<evidence type="ECO:0000313" key="6">
    <source>
        <dbReference type="Proteomes" id="UP001174208"/>
    </source>
</evidence>
<dbReference type="Pfam" id="PF00392">
    <property type="entry name" value="GntR"/>
    <property type="match status" value="1"/>
</dbReference>
<dbReference type="RefSeq" id="WP_301210470.1">
    <property type="nucleotide sequence ID" value="NZ_JAROCF010000001.1"/>
</dbReference>
<proteinExistence type="predicted"/>
<reference evidence="5" key="1">
    <citation type="submission" date="2023-06" db="EMBL/GenBank/DDBJ databases">
        <title>MT1 and MT2 Draft Genomes of Novel Species.</title>
        <authorList>
            <person name="Venkateswaran K."/>
        </authorList>
    </citation>
    <scope>NUCLEOTIDE SEQUENCE</scope>
    <source>
        <strain evidence="5">F6_8S_P_1B</strain>
    </source>
</reference>
<dbReference type="PROSITE" id="PS50949">
    <property type="entry name" value="HTH_GNTR"/>
    <property type="match status" value="1"/>
</dbReference>
<sequence>MFLRLLDAIVEGDLTPGEQLYDAEIEKWVGVSRTPVREALNQLAAMGLVEIMPQKRTRVTPIDPTRLRALLATFGTLLRGIVRDTTPLLTDADKAELREFATRAADAQLSDLARERYLTEGFNNVFVRRLDNKTIGRLLSRHLPEVRRALIAAPSNVPFQKGVPLIASTVEAAAAGDAEKAAQGVGEFYETVMMAVVDDFAAQERKEA</sequence>
<dbReference type="Proteomes" id="UP001174208">
    <property type="component" value="Unassembled WGS sequence"/>
</dbReference>
<keyword evidence="3" id="KW-0804">Transcription</keyword>
<dbReference type="Gene3D" id="1.10.10.10">
    <property type="entry name" value="Winged helix-like DNA-binding domain superfamily/Winged helix DNA-binding domain"/>
    <property type="match status" value="1"/>
</dbReference>
<protein>
    <submittedName>
        <fullName evidence="5">GntR family transcriptional regulator</fullName>
    </submittedName>
</protein>
<dbReference type="SUPFAM" id="SSF46785">
    <property type="entry name" value="Winged helix' DNA-binding domain"/>
    <property type="match status" value="1"/>
</dbReference>
<keyword evidence="6" id="KW-1185">Reference proteome</keyword>
<evidence type="ECO:0000259" key="4">
    <source>
        <dbReference type="PROSITE" id="PS50949"/>
    </source>
</evidence>
<feature type="domain" description="HTH gntR-type" evidence="4">
    <location>
        <begin position="1"/>
        <end position="62"/>
    </location>
</feature>
<evidence type="ECO:0000256" key="1">
    <source>
        <dbReference type="ARBA" id="ARBA00023015"/>
    </source>
</evidence>
<evidence type="ECO:0000313" key="5">
    <source>
        <dbReference type="EMBL" id="MDN4614029.1"/>
    </source>
</evidence>
<dbReference type="InterPro" id="IPR036390">
    <property type="entry name" value="WH_DNA-bd_sf"/>
</dbReference>
<evidence type="ECO:0000256" key="2">
    <source>
        <dbReference type="ARBA" id="ARBA00023125"/>
    </source>
</evidence>
<dbReference type="EMBL" id="JAROCF010000001">
    <property type="protein sequence ID" value="MDN4614029.1"/>
    <property type="molecule type" value="Genomic_DNA"/>
</dbReference>
<dbReference type="InterPro" id="IPR036388">
    <property type="entry name" value="WH-like_DNA-bd_sf"/>
</dbReference>